<protein>
    <submittedName>
        <fullName evidence="2">Uncharacterized protein</fullName>
    </submittedName>
</protein>
<feature type="region of interest" description="Disordered" evidence="1">
    <location>
        <begin position="45"/>
        <end position="76"/>
    </location>
</feature>
<evidence type="ECO:0000313" key="3">
    <source>
        <dbReference type="Proteomes" id="UP001190700"/>
    </source>
</evidence>
<gene>
    <name evidence="2" type="ORF">CYMTET_4635</name>
</gene>
<evidence type="ECO:0000313" key="2">
    <source>
        <dbReference type="EMBL" id="KAK3287871.1"/>
    </source>
</evidence>
<reference evidence="2 3" key="1">
    <citation type="journal article" date="2015" name="Genome Biol. Evol.">
        <title>Comparative Genomics of a Bacterivorous Green Alga Reveals Evolutionary Causalities and Consequences of Phago-Mixotrophic Mode of Nutrition.</title>
        <authorList>
            <person name="Burns J.A."/>
            <person name="Paasch A."/>
            <person name="Narechania A."/>
            <person name="Kim E."/>
        </authorList>
    </citation>
    <scope>NUCLEOTIDE SEQUENCE [LARGE SCALE GENOMIC DNA]</scope>
    <source>
        <strain evidence="2 3">PLY_AMNH</strain>
    </source>
</reference>
<sequence length="76" mass="8165">MLVVLARPQKKFFEKEKALRERHAAQPDVTSSWAAAKIKDTAGVVEPGGVPASGAQAQRIPQDLEAGTVEHTTSQQ</sequence>
<dbReference type="AlphaFoldDB" id="A0AAE0H2M5"/>
<evidence type="ECO:0000256" key="1">
    <source>
        <dbReference type="SAM" id="MobiDB-lite"/>
    </source>
</evidence>
<name>A0AAE0H2M5_9CHLO</name>
<organism evidence="2 3">
    <name type="scientific">Cymbomonas tetramitiformis</name>
    <dbReference type="NCBI Taxonomy" id="36881"/>
    <lineage>
        <taxon>Eukaryota</taxon>
        <taxon>Viridiplantae</taxon>
        <taxon>Chlorophyta</taxon>
        <taxon>Pyramimonadophyceae</taxon>
        <taxon>Pyramimonadales</taxon>
        <taxon>Pyramimonadaceae</taxon>
        <taxon>Cymbomonas</taxon>
    </lineage>
</organism>
<accession>A0AAE0H2M5</accession>
<dbReference type="Proteomes" id="UP001190700">
    <property type="component" value="Unassembled WGS sequence"/>
</dbReference>
<keyword evidence="3" id="KW-1185">Reference proteome</keyword>
<comment type="caution">
    <text evidence="2">The sequence shown here is derived from an EMBL/GenBank/DDBJ whole genome shotgun (WGS) entry which is preliminary data.</text>
</comment>
<dbReference type="EMBL" id="LGRX02000659">
    <property type="protein sequence ID" value="KAK3287871.1"/>
    <property type="molecule type" value="Genomic_DNA"/>
</dbReference>
<proteinExistence type="predicted"/>